<feature type="domain" description="Rieske" evidence="9">
    <location>
        <begin position="76"/>
        <end position="183"/>
    </location>
</feature>
<dbReference type="AlphaFoldDB" id="A0A6J6FUW6"/>
<dbReference type="SUPFAM" id="SSF55961">
    <property type="entry name" value="Bet v1-like"/>
    <property type="match status" value="1"/>
</dbReference>
<dbReference type="GO" id="GO:0016491">
    <property type="term" value="F:oxidoreductase activity"/>
    <property type="evidence" value="ECO:0007669"/>
    <property type="project" value="UniProtKB-KW"/>
</dbReference>
<dbReference type="PRINTS" id="PR00090">
    <property type="entry name" value="RNGDIOXGNASE"/>
</dbReference>
<evidence type="ECO:0000256" key="5">
    <source>
        <dbReference type="ARBA" id="ARBA00023004"/>
    </source>
</evidence>
<evidence type="ECO:0000256" key="7">
    <source>
        <dbReference type="ARBA" id="ARBA00023027"/>
    </source>
</evidence>
<keyword evidence="4" id="KW-0560">Oxidoreductase</keyword>
<evidence type="ECO:0000256" key="1">
    <source>
        <dbReference type="ARBA" id="ARBA00001962"/>
    </source>
</evidence>
<feature type="compositionally biased region" description="Polar residues" evidence="8">
    <location>
        <begin position="1"/>
        <end position="12"/>
    </location>
</feature>
<evidence type="ECO:0000256" key="6">
    <source>
        <dbReference type="ARBA" id="ARBA00023014"/>
    </source>
</evidence>
<organism evidence="10">
    <name type="scientific">freshwater metagenome</name>
    <dbReference type="NCBI Taxonomy" id="449393"/>
    <lineage>
        <taxon>unclassified sequences</taxon>
        <taxon>metagenomes</taxon>
        <taxon>ecological metagenomes</taxon>
    </lineage>
</organism>
<sequence length="461" mass="53114">MTVTQTDQTSPEPGTARSPGISYQELLDTDTRPDNVPPVLRWQRWEWLGDEDIPLERYTSRAFHELEKEKVWTRVWQMACREEDVPEVGDTCVYDICDLSFLIVRSAPDRIQAFYNACLHRGRQLREHDGNAYELRCPFHGYCWNLDGSLKQIPCEWDFPHVKAQEWSLPEVRVGTWGGFVFINPDPNCEPLEDFLGELPSHFEKWPLEQRYKAAHVARIFPTNWKVVQEAFMEAFHVVATHPQLLAGIGDANSQYDWSGNFSRAITPNGTPSPHISWEPTEQEKFDAVSDRRLDEPPFVTLTDGMTARGVTGTGGRARYAAVLGAEAADGLSDAEMADSVYYTLFPNFHPWGAYNRIVYRFRPYEDRHDMSIMECMYLEPYDTSKPKPPAVPIHWLGVDDDWTKAEELGMLARVFNQDTFNLPKVQKGLPSLRKGITLANYQETKLRHFHWLLGQWVARD</sequence>
<keyword evidence="6" id="KW-0411">Iron-sulfur</keyword>
<gene>
    <name evidence="10" type="ORF">UFOPK1493_03730</name>
</gene>
<name>A0A6J6FUW6_9ZZZZ</name>
<comment type="cofactor">
    <cofactor evidence="1">
        <name>Fe cation</name>
        <dbReference type="ChEBI" id="CHEBI:24875"/>
    </cofactor>
</comment>
<dbReference type="Pfam" id="PF00355">
    <property type="entry name" value="Rieske"/>
    <property type="match status" value="1"/>
</dbReference>
<dbReference type="InterPro" id="IPR015881">
    <property type="entry name" value="ARHD_Rieske_2Fe_2S"/>
</dbReference>
<dbReference type="CDD" id="cd03469">
    <property type="entry name" value="Rieske_RO_Alpha_N"/>
    <property type="match status" value="1"/>
</dbReference>
<keyword evidence="5" id="KW-0408">Iron</keyword>
<dbReference type="Pfam" id="PF00848">
    <property type="entry name" value="Ring_hydroxyl_A"/>
    <property type="match status" value="1"/>
</dbReference>
<keyword evidence="7" id="KW-0520">NAD</keyword>
<evidence type="ECO:0000256" key="8">
    <source>
        <dbReference type="SAM" id="MobiDB-lite"/>
    </source>
</evidence>
<evidence type="ECO:0000256" key="4">
    <source>
        <dbReference type="ARBA" id="ARBA00023002"/>
    </source>
</evidence>
<dbReference type="EMBL" id="CAEZSR010000229">
    <property type="protein sequence ID" value="CAB4590764.1"/>
    <property type="molecule type" value="Genomic_DNA"/>
</dbReference>
<evidence type="ECO:0000259" key="9">
    <source>
        <dbReference type="PROSITE" id="PS51296"/>
    </source>
</evidence>
<dbReference type="PROSITE" id="PS00570">
    <property type="entry name" value="RING_HYDROXYL_ALPHA"/>
    <property type="match status" value="1"/>
</dbReference>
<proteinExistence type="predicted"/>
<dbReference type="Gene3D" id="2.102.10.10">
    <property type="entry name" value="Rieske [2Fe-2S] iron-sulphur domain"/>
    <property type="match status" value="1"/>
</dbReference>
<dbReference type="InterPro" id="IPR036922">
    <property type="entry name" value="Rieske_2Fe-2S_sf"/>
</dbReference>
<dbReference type="InterPro" id="IPR001663">
    <property type="entry name" value="Rng_hydr_dOase-A"/>
</dbReference>
<evidence type="ECO:0000256" key="2">
    <source>
        <dbReference type="ARBA" id="ARBA00022714"/>
    </source>
</evidence>
<dbReference type="CDD" id="cd08882">
    <property type="entry name" value="RHO_alpha_C_MupW-like"/>
    <property type="match status" value="1"/>
</dbReference>
<dbReference type="SUPFAM" id="SSF50022">
    <property type="entry name" value="ISP domain"/>
    <property type="match status" value="1"/>
</dbReference>
<feature type="region of interest" description="Disordered" evidence="8">
    <location>
        <begin position="1"/>
        <end position="20"/>
    </location>
</feature>
<protein>
    <submittedName>
        <fullName evidence="10">Unannotated protein</fullName>
    </submittedName>
</protein>
<dbReference type="InterPro" id="IPR015879">
    <property type="entry name" value="Ring_hydroxy_dOase_asu_C_dom"/>
</dbReference>
<keyword evidence="2" id="KW-0001">2Fe-2S</keyword>
<dbReference type="GO" id="GO:0005506">
    <property type="term" value="F:iron ion binding"/>
    <property type="evidence" value="ECO:0007669"/>
    <property type="project" value="InterPro"/>
</dbReference>
<dbReference type="Gene3D" id="3.90.380.10">
    <property type="entry name" value="Naphthalene 1,2-dioxygenase Alpha Subunit, Chain A, domain 1"/>
    <property type="match status" value="1"/>
</dbReference>
<dbReference type="GO" id="GO:0051537">
    <property type="term" value="F:2 iron, 2 sulfur cluster binding"/>
    <property type="evidence" value="ECO:0007669"/>
    <property type="project" value="UniProtKB-KW"/>
</dbReference>
<reference evidence="10" key="1">
    <citation type="submission" date="2020-05" db="EMBL/GenBank/DDBJ databases">
        <authorList>
            <person name="Chiriac C."/>
            <person name="Salcher M."/>
            <person name="Ghai R."/>
            <person name="Kavagutti S V."/>
        </authorList>
    </citation>
    <scope>NUCLEOTIDE SEQUENCE</scope>
</reference>
<dbReference type="PANTHER" id="PTHR43756:SF5">
    <property type="entry name" value="CHOLINE MONOOXYGENASE, CHLOROPLASTIC"/>
    <property type="match status" value="1"/>
</dbReference>
<dbReference type="PANTHER" id="PTHR43756">
    <property type="entry name" value="CHOLINE MONOOXYGENASE, CHLOROPLASTIC"/>
    <property type="match status" value="1"/>
</dbReference>
<dbReference type="PROSITE" id="PS51296">
    <property type="entry name" value="RIESKE"/>
    <property type="match status" value="1"/>
</dbReference>
<evidence type="ECO:0000313" key="10">
    <source>
        <dbReference type="EMBL" id="CAB4590764.1"/>
    </source>
</evidence>
<evidence type="ECO:0000256" key="3">
    <source>
        <dbReference type="ARBA" id="ARBA00022723"/>
    </source>
</evidence>
<accession>A0A6J6FUW6</accession>
<keyword evidence="3" id="KW-0479">Metal-binding</keyword>
<dbReference type="InterPro" id="IPR017941">
    <property type="entry name" value="Rieske_2Fe-2S"/>
</dbReference>